<dbReference type="Proteomes" id="UP000267096">
    <property type="component" value="Unassembled WGS sequence"/>
</dbReference>
<evidence type="ECO:0000313" key="8">
    <source>
        <dbReference type="EMBL" id="VDK42873.1"/>
    </source>
</evidence>
<accession>A0A3P6QJM4</accession>
<dbReference type="GO" id="GO:0005634">
    <property type="term" value="C:nucleus"/>
    <property type="evidence" value="ECO:0007669"/>
    <property type="project" value="UniProtKB-SubCell"/>
</dbReference>
<feature type="region of interest" description="Disordered" evidence="4">
    <location>
        <begin position="271"/>
        <end position="298"/>
    </location>
</feature>
<feature type="compositionally biased region" description="Acidic residues" evidence="4">
    <location>
        <begin position="872"/>
        <end position="885"/>
    </location>
</feature>
<dbReference type="PANTHER" id="PTHR10816">
    <property type="entry name" value="MYELIN TRANSCRIPTION FACTOR 1-RELATED"/>
    <property type="match status" value="1"/>
</dbReference>
<feature type="compositionally biased region" description="Low complexity" evidence="4">
    <location>
        <begin position="986"/>
        <end position="1001"/>
    </location>
</feature>
<dbReference type="InterPro" id="IPR044882">
    <property type="entry name" value="I2BP1/2_C3HC4-RING_sf"/>
</dbReference>
<evidence type="ECO:0000256" key="2">
    <source>
        <dbReference type="ARBA" id="ARBA00010802"/>
    </source>
</evidence>
<dbReference type="GO" id="GO:0003714">
    <property type="term" value="F:transcription corepressor activity"/>
    <property type="evidence" value="ECO:0007669"/>
    <property type="project" value="TreeGrafter"/>
</dbReference>
<dbReference type="FunFam" id="1.10.10.1580:FF:000001">
    <property type="entry name" value="interferon regulatory factor 2-binding protein 2"/>
    <property type="match status" value="1"/>
</dbReference>
<feature type="region of interest" description="Disordered" evidence="4">
    <location>
        <begin position="10"/>
        <end position="30"/>
    </location>
</feature>
<dbReference type="Pfam" id="PF11261">
    <property type="entry name" value="IRF-2BP1_2"/>
    <property type="match status" value="1"/>
</dbReference>
<dbReference type="AlphaFoldDB" id="A0A3P6QJM4"/>
<evidence type="ECO:0000259" key="7">
    <source>
        <dbReference type="Pfam" id="PF25454"/>
    </source>
</evidence>
<feature type="region of interest" description="Disordered" evidence="4">
    <location>
        <begin position="864"/>
        <end position="902"/>
    </location>
</feature>
<organism evidence="8 9">
    <name type="scientific">Anisakis simplex</name>
    <name type="common">Herring worm</name>
    <dbReference type="NCBI Taxonomy" id="6269"/>
    <lineage>
        <taxon>Eukaryota</taxon>
        <taxon>Metazoa</taxon>
        <taxon>Ecdysozoa</taxon>
        <taxon>Nematoda</taxon>
        <taxon>Chromadorea</taxon>
        <taxon>Rhabditida</taxon>
        <taxon>Spirurina</taxon>
        <taxon>Ascaridomorpha</taxon>
        <taxon>Ascaridoidea</taxon>
        <taxon>Anisakidae</taxon>
        <taxon>Anisakis</taxon>
        <taxon>Anisakis simplex complex</taxon>
    </lineage>
</organism>
<name>A0A3P6QJM4_ANISI</name>
<dbReference type="Pfam" id="PF25454">
    <property type="entry name" value="zf-C3HC4_IRF-2BP1_2"/>
    <property type="match status" value="1"/>
</dbReference>
<dbReference type="PANTHER" id="PTHR10816:SF19">
    <property type="entry name" value="PROTEIN INTERACTING WITH TTK69 AND SIN3A, ISOFORM D"/>
    <property type="match status" value="1"/>
</dbReference>
<keyword evidence="9" id="KW-1185">Reference proteome</keyword>
<dbReference type="InterPro" id="IPR022188">
    <property type="entry name" value="TASOR_DUF3715"/>
</dbReference>
<protein>
    <submittedName>
        <fullName evidence="8">Uncharacterized protein</fullName>
    </submittedName>
</protein>
<keyword evidence="3" id="KW-0539">Nucleus</keyword>
<feature type="region of interest" description="Disordered" evidence="4">
    <location>
        <begin position="1082"/>
        <end position="1104"/>
    </location>
</feature>
<dbReference type="EMBL" id="UYRR01030996">
    <property type="protein sequence ID" value="VDK42873.1"/>
    <property type="molecule type" value="Genomic_DNA"/>
</dbReference>
<dbReference type="Gene3D" id="3.90.228.10">
    <property type="match status" value="1"/>
</dbReference>
<feature type="compositionally biased region" description="Low complexity" evidence="4">
    <location>
        <begin position="951"/>
        <end position="962"/>
    </location>
</feature>
<dbReference type="Pfam" id="PF12509">
    <property type="entry name" value="DUF3715"/>
    <property type="match status" value="1"/>
</dbReference>
<proteinExistence type="inferred from homology"/>
<comment type="subcellular location">
    <subcellularLocation>
        <location evidence="1">Nucleus</location>
    </subcellularLocation>
</comment>
<dbReference type="Gene3D" id="1.10.10.1580">
    <property type="entry name" value="Interferon regulatory factor 2-binding protein"/>
    <property type="match status" value="1"/>
</dbReference>
<feature type="compositionally biased region" description="Low complexity" evidence="4">
    <location>
        <begin position="277"/>
        <end position="298"/>
    </location>
</feature>
<feature type="compositionally biased region" description="Low complexity" evidence="4">
    <location>
        <begin position="886"/>
        <end position="902"/>
    </location>
</feature>
<dbReference type="GO" id="GO:0006357">
    <property type="term" value="P:regulation of transcription by RNA polymerase II"/>
    <property type="evidence" value="ECO:0007669"/>
    <property type="project" value="TreeGrafter"/>
</dbReference>
<evidence type="ECO:0000256" key="1">
    <source>
        <dbReference type="ARBA" id="ARBA00004123"/>
    </source>
</evidence>
<evidence type="ECO:0000313" key="9">
    <source>
        <dbReference type="Proteomes" id="UP000267096"/>
    </source>
</evidence>
<reference evidence="8 9" key="1">
    <citation type="submission" date="2018-11" db="EMBL/GenBank/DDBJ databases">
        <authorList>
            <consortium name="Pathogen Informatics"/>
        </authorList>
    </citation>
    <scope>NUCLEOTIDE SEQUENCE [LARGE SCALE GENOMIC DNA]</scope>
</reference>
<dbReference type="InterPro" id="IPR057414">
    <property type="entry name" value="Zf-C3HC4_IRF-2BP1_2"/>
</dbReference>
<feature type="domain" description="TASOR pseudo-PARP" evidence="6">
    <location>
        <begin position="513"/>
        <end position="637"/>
    </location>
</feature>
<dbReference type="InterPro" id="IPR022750">
    <property type="entry name" value="IRF-2BP1_2-like_Znf"/>
</dbReference>
<comment type="similarity">
    <text evidence="2">Belongs to the IRF2BP family.</text>
</comment>
<evidence type="ECO:0000256" key="4">
    <source>
        <dbReference type="SAM" id="MobiDB-lite"/>
    </source>
</evidence>
<gene>
    <name evidence="8" type="ORF">ASIM_LOCUS10378</name>
</gene>
<feature type="domain" description="Interferon regulatory factor 2-binding protein 1/2-like zinc finger" evidence="5">
    <location>
        <begin position="60"/>
        <end position="110"/>
    </location>
</feature>
<feature type="compositionally biased region" description="Polar residues" evidence="4">
    <location>
        <begin position="963"/>
        <end position="978"/>
    </location>
</feature>
<feature type="region of interest" description="Disordered" evidence="4">
    <location>
        <begin position="941"/>
        <end position="1002"/>
    </location>
</feature>
<evidence type="ECO:0000259" key="5">
    <source>
        <dbReference type="Pfam" id="PF11261"/>
    </source>
</evidence>
<sequence>MHITNGMLATMNSANNNTNNTNNNSNNSNNANAIMTTSSTNNMMNTINYQLNNNCKLLSRQHCFLCDLPRWPWAMCNDFIEPVCRGCVNYEGADRIENVIESARQMKRIHGFAVGEVINNVALRNTSLTQKEALLQTNAGRYSPISTLNRSTTNNAIIQNSLQQHSNLANATTLPLPQLPQLNQLTEALVQQQQRFMNLSAVAAVARVFPNLVASSVANLLPANVSAGIGLSRKREHDLEDIKADNIYNKVQRGYIILCNARGKKEKMKVYKGDAQTTSVSPTSTHSPDNPSNNINNRRAYNSNLHSYRFSGERVLKCTLCHERLEDTHFVQCPSVSAHKFCFPCSRESIKKQSNAQEVYCPSGDKCPLVGSQTPWAFMQNEIATILGDDYEKYKKDRELNHASNSASEMTSEHLAVKEFTIPRRGAKAQRKGVRSKAYSLEDVPVSSDEFKSVYSAVFFKNLSIHQKDRNIKISRCQSIHNVSIQEKFKSYQKQLEQQGQPSDVSYCFVRIVGPNKEIESIAKYGLRTGNSFIGDLGDSLKGVHLNESPDLVTPCQFYEKTRIRIMAFKVLKGRSNVVGLSSFKLPPSSGYSSHIARASVGCDQLNRHELFRYDQVYLYEECDIGQYASVPSNILPFALFFVEFPPNVTAAFKYMPITVWNGTLKIADKCFQNVILQSIGSVFIKPPFLERVFEITKLVNWKSCLEYPPITDLLSHQVVGKLCIKKEVDYNYYLFKMSLPSVKRLATYFILRSQQDDSHSELGDMHECMRVGNVAAISVLSNGSTMVLIPNSEFSSLLSLHCKDGQFFHCLHFSKTCFDSLLYGSFEVFSAEDLNEFNRLPNVTERINAQSEDVKDVIEQLCDTSNTDTSPDMDIEDESDDADGNNDAAQGAALSTAASTSKDAANRVVAPALDYTPVSTAPSTTINAATNIYTAKAVTSARKSPISDYSNSPNSQSKQPSTIPTASSSSNTYQAPQVSLLAKVPPSHSSASPSTTNNTSFQLSNDAIKKLNEMIANVSDTTTNYATTSTNKSALPNTSTQDRDDRNILFVKDRRYHPYQDASLLTPPRLLHNVALPATFNNADRSTPSLDNNPSSNYIQYPT</sequence>
<dbReference type="OrthoDB" id="5960959at2759"/>
<dbReference type="SUPFAM" id="SSF57850">
    <property type="entry name" value="RING/U-box"/>
    <property type="match status" value="1"/>
</dbReference>
<feature type="domain" description="Interferon regulatory factor 2-binding protein 1/2-like C3HC4 zinc finger" evidence="7">
    <location>
        <begin position="316"/>
        <end position="387"/>
    </location>
</feature>
<evidence type="ECO:0000256" key="3">
    <source>
        <dbReference type="ARBA" id="ARBA00023242"/>
    </source>
</evidence>
<evidence type="ECO:0000259" key="6">
    <source>
        <dbReference type="Pfam" id="PF12509"/>
    </source>
</evidence>